<gene>
    <name evidence="1" type="ORF">Oscil6304_1430</name>
</gene>
<dbReference type="EMBL" id="CP003607">
    <property type="protein sequence ID" value="AFY81137.1"/>
    <property type="molecule type" value="Genomic_DNA"/>
</dbReference>
<reference evidence="1 2" key="1">
    <citation type="submission" date="2012-06" db="EMBL/GenBank/DDBJ databases">
        <title>Finished chromosome of genome of Oscillatoria acuminata PCC 6304.</title>
        <authorList>
            <consortium name="US DOE Joint Genome Institute"/>
            <person name="Gugger M."/>
            <person name="Coursin T."/>
            <person name="Rippka R."/>
            <person name="Tandeau De Marsac N."/>
            <person name="Huntemann M."/>
            <person name="Wei C.-L."/>
            <person name="Han J."/>
            <person name="Detter J.C."/>
            <person name="Han C."/>
            <person name="Tapia R."/>
            <person name="Davenport K."/>
            <person name="Daligault H."/>
            <person name="Erkkila T."/>
            <person name="Gu W."/>
            <person name="Munk A.C.C."/>
            <person name="Teshima H."/>
            <person name="Xu Y."/>
            <person name="Chain P."/>
            <person name="Chen A."/>
            <person name="Krypides N."/>
            <person name="Mavromatis K."/>
            <person name="Markowitz V."/>
            <person name="Szeto E."/>
            <person name="Ivanova N."/>
            <person name="Mikhailova N."/>
            <person name="Ovchinnikova G."/>
            <person name="Pagani I."/>
            <person name="Pati A."/>
            <person name="Goodwin L."/>
            <person name="Peters L."/>
            <person name="Pitluck S."/>
            <person name="Woyke T."/>
            <person name="Kerfeld C."/>
        </authorList>
    </citation>
    <scope>NUCLEOTIDE SEQUENCE [LARGE SCALE GENOMIC DNA]</scope>
    <source>
        <strain evidence="1 2">PCC 6304</strain>
    </source>
</reference>
<name>K9TE27_9CYAN</name>
<dbReference type="InParanoid" id="K9TE27"/>
<dbReference type="AlphaFoldDB" id="K9TE27"/>
<proteinExistence type="predicted"/>
<dbReference type="Proteomes" id="UP000010367">
    <property type="component" value="Chromosome"/>
</dbReference>
<keyword evidence="2" id="KW-1185">Reference proteome</keyword>
<evidence type="ECO:0000313" key="1">
    <source>
        <dbReference type="EMBL" id="AFY81137.1"/>
    </source>
</evidence>
<dbReference type="KEGG" id="oac:Oscil6304_1430"/>
<evidence type="ECO:0000313" key="2">
    <source>
        <dbReference type="Proteomes" id="UP000010367"/>
    </source>
</evidence>
<dbReference type="HOGENOM" id="CLU_3330922_0_0_3"/>
<protein>
    <submittedName>
        <fullName evidence="1">Uncharacterized protein</fullName>
    </submittedName>
</protein>
<sequence length="38" mass="4305">MMIMLSVCTFLVTLATLTINTFYKLSLIAHVRCESALR</sequence>
<accession>K9TE27</accession>
<organism evidence="1 2">
    <name type="scientific">Oscillatoria acuminata PCC 6304</name>
    <dbReference type="NCBI Taxonomy" id="56110"/>
    <lineage>
        <taxon>Bacteria</taxon>
        <taxon>Bacillati</taxon>
        <taxon>Cyanobacteriota</taxon>
        <taxon>Cyanophyceae</taxon>
        <taxon>Oscillatoriophycideae</taxon>
        <taxon>Oscillatoriales</taxon>
        <taxon>Oscillatoriaceae</taxon>
        <taxon>Oscillatoria</taxon>
    </lineage>
</organism>